<name>I8TXJ2_9FIRM</name>
<feature type="domain" description="N-acetyltransferase" evidence="3">
    <location>
        <begin position="6"/>
        <end position="198"/>
    </location>
</feature>
<accession>I8TXJ2</accession>
<dbReference type="CDD" id="cd04301">
    <property type="entry name" value="NAT_SF"/>
    <property type="match status" value="1"/>
</dbReference>
<dbReference type="Pfam" id="PF00583">
    <property type="entry name" value="Acetyltransf_1"/>
    <property type="match status" value="1"/>
</dbReference>
<dbReference type="InterPro" id="IPR016181">
    <property type="entry name" value="Acyl_CoA_acyltransferase"/>
</dbReference>
<dbReference type="PANTHER" id="PTHR43420:SF47">
    <property type="entry name" value="N-ACETYLTRANSFERASE DOMAIN-CONTAINING PROTEIN"/>
    <property type="match status" value="1"/>
</dbReference>
<dbReference type="Proteomes" id="UP000005361">
    <property type="component" value="Chromosome"/>
</dbReference>
<reference evidence="4 5" key="1">
    <citation type="journal article" date="2015" name="Genome Announc.">
        <title>Complete Genome Sequence of Pelosinus fermentans JBW45, a Member of a Remarkably Competitive Group of Negativicutes in the Firmicutes Phylum.</title>
        <authorList>
            <person name="De Leon K.B."/>
            <person name="Utturkar S.M."/>
            <person name="Camilleri L.B."/>
            <person name="Elias D.A."/>
            <person name="Arkin A.P."/>
            <person name="Fields M.W."/>
            <person name="Brown S.D."/>
            <person name="Wall J.D."/>
        </authorList>
    </citation>
    <scope>NUCLEOTIDE SEQUENCE [LARGE SCALE GENOMIC DNA]</scope>
    <source>
        <strain evidence="4 5">JBW45</strain>
    </source>
</reference>
<dbReference type="GO" id="GO:0016747">
    <property type="term" value="F:acyltransferase activity, transferring groups other than amino-acyl groups"/>
    <property type="evidence" value="ECO:0007669"/>
    <property type="project" value="InterPro"/>
</dbReference>
<dbReference type="InterPro" id="IPR000182">
    <property type="entry name" value="GNAT_dom"/>
</dbReference>
<evidence type="ECO:0000256" key="2">
    <source>
        <dbReference type="ARBA" id="ARBA00023315"/>
    </source>
</evidence>
<reference evidence="5" key="2">
    <citation type="submission" date="2015-02" db="EMBL/GenBank/DDBJ databases">
        <title>Complete Genome Sequence of Pelosinus fermentans JBW45.</title>
        <authorList>
            <person name="De Leon K.B."/>
            <person name="Utturkar S.M."/>
            <person name="Camilleri L.B."/>
            <person name="Arkin A.P."/>
            <person name="Fields M.W."/>
            <person name="Brown S.D."/>
            <person name="Wall J.D."/>
        </authorList>
    </citation>
    <scope>NUCLEOTIDE SEQUENCE [LARGE SCALE GENOMIC DNA]</scope>
    <source>
        <strain evidence="5">JBW45</strain>
    </source>
</reference>
<dbReference type="AlphaFoldDB" id="I8TXJ2"/>
<sequence length="206" mass="23500">MIMEEILYRTGKLEDSLKIAEGIDRASGGIMEFLFHDLLGPHTRTEVMGKSIEEKQGTDSYENATVAEYQGDIIGIVYSYSSKFHGITDSTRSFFPSDRLEVLKEFYNSKVDNSWFLDSIYVDEEFRGTGIGSKLITLTKQRARENGYSQLSLMVMADNTVARRTYERNGFRIVKHIDIQEHPLIPHKGGVYLLVSDVKEELPSDR</sequence>
<proteinExistence type="predicted"/>
<dbReference type="HOGENOM" id="CLU_087235_0_0_9"/>
<dbReference type="STRING" id="1192197.JBW_02935"/>
<evidence type="ECO:0000313" key="4">
    <source>
        <dbReference type="EMBL" id="AJQ28278.1"/>
    </source>
</evidence>
<dbReference type="EMBL" id="CP010978">
    <property type="protein sequence ID" value="AJQ28278.1"/>
    <property type="molecule type" value="Genomic_DNA"/>
</dbReference>
<dbReference type="PROSITE" id="PS51186">
    <property type="entry name" value="GNAT"/>
    <property type="match status" value="1"/>
</dbReference>
<dbReference type="PANTHER" id="PTHR43420">
    <property type="entry name" value="ACETYLTRANSFERASE"/>
    <property type="match status" value="1"/>
</dbReference>
<dbReference type="SUPFAM" id="SSF55729">
    <property type="entry name" value="Acyl-CoA N-acyltransferases (Nat)"/>
    <property type="match status" value="1"/>
</dbReference>
<gene>
    <name evidence="4" type="ORF">JBW_02935</name>
</gene>
<protein>
    <submittedName>
        <fullName evidence="4">GCN5-related N-acetyltransferase</fullName>
    </submittedName>
</protein>
<dbReference type="Gene3D" id="3.40.630.30">
    <property type="match status" value="1"/>
</dbReference>
<dbReference type="KEGG" id="pft:JBW_02935"/>
<evidence type="ECO:0000259" key="3">
    <source>
        <dbReference type="PROSITE" id="PS51186"/>
    </source>
</evidence>
<organism evidence="4 5">
    <name type="scientific">Pelosinus fermentans JBW45</name>
    <dbReference type="NCBI Taxonomy" id="1192197"/>
    <lineage>
        <taxon>Bacteria</taxon>
        <taxon>Bacillati</taxon>
        <taxon>Bacillota</taxon>
        <taxon>Negativicutes</taxon>
        <taxon>Selenomonadales</taxon>
        <taxon>Sporomusaceae</taxon>
        <taxon>Pelosinus</taxon>
    </lineage>
</organism>
<keyword evidence="1 4" id="KW-0808">Transferase</keyword>
<dbReference type="InterPro" id="IPR050680">
    <property type="entry name" value="YpeA/RimI_acetyltransf"/>
</dbReference>
<evidence type="ECO:0000256" key="1">
    <source>
        <dbReference type="ARBA" id="ARBA00022679"/>
    </source>
</evidence>
<evidence type="ECO:0000313" key="5">
    <source>
        <dbReference type="Proteomes" id="UP000005361"/>
    </source>
</evidence>
<keyword evidence="2" id="KW-0012">Acyltransferase</keyword>